<evidence type="ECO:0000256" key="2">
    <source>
        <dbReference type="ARBA" id="ARBA00001964"/>
    </source>
</evidence>
<sequence length="457" mass="48915">MAIEILMPALSPTMEEGTLAKWLVKEGDTVQSGDILAEIETDKATMEFEAVDEGVIGKILIAEGTEGVKVNTPIAIIGEEGEDMSAAPAAAAPAAETSAPAAAAAPVPAKAAAPDAAPVANLTPDWPEGTEVKQQTVREALREGMSEEMRRDETVFLMGEEVAEYQGAYKISQGMLEEFGSKRVIDTPITEHGFAGIGVGAAFGGLRPIVEFMTFNFAMQAIDHIINSAAKTLYMSGGQMGAPMVFRGPNGAAARVGAQHSQDYAAWYAQIPGLKVVMPYSASDYKGLMKTAIRDPNPVIFLENEILYGKSFDVPVMDDFTVPFGKARIWREGTDVTIVSFGIGMTYALEAAEKLAEDGISAEVIDLRTLRPIDYDTVIASVMKTNRCVTVEEGWPVASMGNHLAATIMTRAFDYLDAPVLSCTGKDVPMPYAANLEKHALVTTDEVVATVKQVTYR</sequence>
<proteinExistence type="predicted"/>
<evidence type="ECO:0000256" key="7">
    <source>
        <dbReference type="ARBA" id="ARBA00023002"/>
    </source>
</evidence>
<name>A0A1H3KGG1_9RHOB</name>
<dbReference type="EMBL" id="FNPR01000002">
    <property type="protein sequence ID" value="SDY50905.1"/>
    <property type="molecule type" value="Genomic_DNA"/>
</dbReference>
<dbReference type="Gene3D" id="3.40.50.920">
    <property type="match status" value="1"/>
</dbReference>
<dbReference type="SUPFAM" id="SSF51230">
    <property type="entry name" value="Single hybrid motif"/>
    <property type="match status" value="1"/>
</dbReference>
<dbReference type="NCBIfam" id="NF008854">
    <property type="entry name" value="PRK11892.1"/>
    <property type="match status" value="1"/>
</dbReference>
<reference evidence="13 14" key="1">
    <citation type="submission" date="2016-10" db="EMBL/GenBank/DDBJ databases">
        <authorList>
            <person name="de Groot N.N."/>
        </authorList>
    </citation>
    <scope>NUCLEOTIDE SEQUENCE [LARGE SCALE GENOMIC DNA]</scope>
    <source>
        <strain evidence="13 14">DSM 24677</strain>
    </source>
</reference>
<comment type="function">
    <text evidence="10">The pyruvate dehydrogenase complex catalyzes the overall conversion of pyruvate to acetyl-CoA and CO(2). It contains multiple copies of three enzymatic components: pyruvate dehydrogenase (E1), dihydrolipoamide acetyltransferase (E2) and lipoamide dehydrogenase (E3).</text>
</comment>
<dbReference type="InterPro" id="IPR003016">
    <property type="entry name" value="2-oxoA_DH_lipoyl-BS"/>
</dbReference>
<protein>
    <recommendedName>
        <fullName evidence="5 11">Pyruvate dehydrogenase E1 component subunit beta</fullName>
        <ecNumber evidence="4 11">1.2.4.1</ecNumber>
    </recommendedName>
</protein>
<comment type="cofactor">
    <cofactor evidence="2 11">
        <name>thiamine diphosphate</name>
        <dbReference type="ChEBI" id="CHEBI:58937"/>
    </cofactor>
</comment>
<keyword evidence="7 11" id="KW-0560">Oxidoreductase</keyword>
<dbReference type="GO" id="GO:0004739">
    <property type="term" value="F:pyruvate dehydrogenase (acetyl-transferring) activity"/>
    <property type="evidence" value="ECO:0007669"/>
    <property type="project" value="UniProtKB-UniRule"/>
</dbReference>
<accession>A0A1H3KGG1</accession>
<dbReference type="InterPro" id="IPR005475">
    <property type="entry name" value="Transketolase-like_Pyr-bd"/>
</dbReference>
<evidence type="ECO:0000313" key="13">
    <source>
        <dbReference type="EMBL" id="SDY50905.1"/>
    </source>
</evidence>
<dbReference type="GeneID" id="78124588"/>
<evidence type="ECO:0000256" key="9">
    <source>
        <dbReference type="ARBA" id="ARBA00023317"/>
    </source>
</evidence>
<comment type="cofactor">
    <cofactor evidence="1">
        <name>(R)-lipoate</name>
        <dbReference type="ChEBI" id="CHEBI:83088"/>
    </cofactor>
</comment>
<comment type="catalytic activity">
    <reaction evidence="11">
        <text>N(6)-[(R)-lipoyl]-L-lysyl-[protein] + pyruvate + H(+) = N(6)-[(R)-S(8)-acetyldihydrolipoyl]-L-lysyl-[protein] + CO2</text>
        <dbReference type="Rhea" id="RHEA:19189"/>
        <dbReference type="Rhea" id="RHEA-COMP:10474"/>
        <dbReference type="Rhea" id="RHEA-COMP:10478"/>
        <dbReference type="ChEBI" id="CHEBI:15361"/>
        <dbReference type="ChEBI" id="CHEBI:15378"/>
        <dbReference type="ChEBI" id="CHEBI:16526"/>
        <dbReference type="ChEBI" id="CHEBI:83099"/>
        <dbReference type="ChEBI" id="CHEBI:83111"/>
        <dbReference type="EC" id="1.2.4.1"/>
    </reaction>
</comment>
<dbReference type="PROSITE" id="PS00189">
    <property type="entry name" value="LIPOYL"/>
    <property type="match status" value="1"/>
</dbReference>
<dbReference type="FunFam" id="2.40.50.100:FF:000010">
    <property type="entry name" value="Acetyltransferase component of pyruvate dehydrogenase complex"/>
    <property type="match status" value="1"/>
</dbReference>
<dbReference type="CDD" id="cd07036">
    <property type="entry name" value="TPP_PYR_E1-PDHc-beta_like"/>
    <property type="match status" value="1"/>
</dbReference>
<dbReference type="SUPFAM" id="SSF52518">
    <property type="entry name" value="Thiamin diphosphate-binding fold (THDP-binding)"/>
    <property type="match status" value="1"/>
</dbReference>
<keyword evidence="8 11" id="KW-0786">Thiamine pyrophosphate</keyword>
<keyword evidence="9 11" id="KW-0670">Pyruvate</keyword>
<dbReference type="SUPFAM" id="SSF52922">
    <property type="entry name" value="TK C-terminal domain-like"/>
    <property type="match status" value="1"/>
</dbReference>
<dbReference type="Gene3D" id="3.40.50.970">
    <property type="match status" value="1"/>
</dbReference>
<dbReference type="OrthoDB" id="9780894at2"/>
<organism evidence="13 14">
    <name type="scientific">Lentibacter algarum</name>
    <dbReference type="NCBI Taxonomy" id="576131"/>
    <lineage>
        <taxon>Bacteria</taxon>
        <taxon>Pseudomonadati</taxon>
        <taxon>Pseudomonadota</taxon>
        <taxon>Alphaproteobacteria</taxon>
        <taxon>Rhodobacterales</taxon>
        <taxon>Roseobacteraceae</taxon>
        <taxon>Lentibacter</taxon>
    </lineage>
</organism>
<dbReference type="GO" id="GO:0006086">
    <property type="term" value="P:pyruvate decarboxylation to acetyl-CoA"/>
    <property type="evidence" value="ECO:0007669"/>
    <property type="project" value="InterPro"/>
</dbReference>
<dbReference type="Pfam" id="PF02779">
    <property type="entry name" value="Transket_pyr"/>
    <property type="match status" value="1"/>
</dbReference>
<dbReference type="STRING" id="576131.SAMN05444486_102518"/>
<dbReference type="Gene3D" id="2.40.50.100">
    <property type="match status" value="1"/>
</dbReference>
<dbReference type="InterPro" id="IPR009014">
    <property type="entry name" value="Transketo_C/PFOR_II"/>
</dbReference>
<dbReference type="InterPro" id="IPR033248">
    <property type="entry name" value="Transketolase_C"/>
</dbReference>
<dbReference type="PROSITE" id="PS50968">
    <property type="entry name" value="BIOTINYL_LIPOYL"/>
    <property type="match status" value="1"/>
</dbReference>
<keyword evidence="14" id="KW-1185">Reference proteome</keyword>
<dbReference type="PANTHER" id="PTHR11624">
    <property type="entry name" value="DEHYDROGENASE RELATED"/>
    <property type="match status" value="1"/>
</dbReference>
<evidence type="ECO:0000256" key="4">
    <source>
        <dbReference type="ARBA" id="ARBA00012281"/>
    </source>
</evidence>
<dbReference type="CDD" id="cd06849">
    <property type="entry name" value="lipoyl_domain"/>
    <property type="match status" value="1"/>
</dbReference>
<dbReference type="PANTHER" id="PTHR11624:SF96">
    <property type="entry name" value="PYRUVATE DEHYDROGENASE E1 COMPONENT SUBUNIT BETA, MITOCHONDRIAL"/>
    <property type="match status" value="1"/>
</dbReference>
<dbReference type="SMART" id="SM00861">
    <property type="entry name" value="Transket_pyr"/>
    <property type="match status" value="1"/>
</dbReference>
<dbReference type="NCBIfam" id="NF006667">
    <property type="entry name" value="PRK09212.1"/>
    <property type="match status" value="1"/>
</dbReference>
<dbReference type="FunFam" id="3.40.50.970:FF:000001">
    <property type="entry name" value="Pyruvate dehydrogenase E1 beta subunit"/>
    <property type="match status" value="1"/>
</dbReference>
<evidence type="ECO:0000256" key="5">
    <source>
        <dbReference type="ARBA" id="ARBA00016138"/>
    </source>
</evidence>
<dbReference type="Pfam" id="PF00364">
    <property type="entry name" value="Biotin_lipoyl"/>
    <property type="match status" value="1"/>
</dbReference>
<dbReference type="InterPro" id="IPR029061">
    <property type="entry name" value="THDP-binding"/>
</dbReference>
<keyword evidence="6" id="KW-0450">Lipoyl</keyword>
<dbReference type="RefSeq" id="WP_089890447.1">
    <property type="nucleotide sequence ID" value="NZ_CALJFH010000012.1"/>
</dbReference>
<comment type="subunit">
    <text evidence="3">Heterodimer of an alpha and a beta chain.</text>
</comment>
<feature type="domain" description="Lipoyl-binding" evidence="12">
    <location>
        <begin position="2"/>
        <end position="78"/>
    </location>
</feature>
<dbReference type="EC" id="1.2.4.1" evidence="4 11"/>
<dbReference type="Pfam" id="PF02780">
    <property type="entry name" value="Transketolase_C"/>
    <property type="match status" value="1"/>
</dbReference>
<dbReference type="AlphaFoldDB" id="A0A1H3KGG1"/>
<dbReference type="InterPro" id="IPR027110">
    <property type="entry name" value="PDHB_mito-type"/>
</dbReference>
<evidence type="ECO:0000256" key="10">
    <source>
        <dbReference type="ARBA" id="ARBA00025211"/>
    </source>
</evidence>
<dbReference type="FunFam" id="3.40.50.920:FF:000001">
    <property type="entry name" value="Pyruvate dehydrogenase E1 beta subunit"/>
    <property type="match status" value="1"/>
</dbReference>
<dbReference type="Proteomes" id="UP000199026">
    <property type="component" value="Unassembled WGS sequence"/>
</dbReference>
<evidence type="ECO:0000256" key="1">
    <source>
        <dbReference type="ARBA" id="ARBA00001938"/>
    </source>
</evidence>
<evidence type="ECO:0000313" key="14">
    <source>
        <dbReference type="Proteomes" id="UP000199026"/>
    </source>
</evidence>
<evidence type="ECO:0000256" key="11">
    <source>
        <dbReference type="RuleBase" id="RU364074"/>
    </source>
</evidence>
<evidence type="ECO:0000256" key="6">
    <source>
        <dbReference type="ARBA" id="ARBA00022823"/>
    </source>
</evidence>
<dbReference type="InterPro" id="IPR000089">
    <property type="entry name" value="Biotin_lipoyl"/>
</dbReference>
<dbReference type="InterPro" id="IPR011053">
    <property type="entry name" value="Single_hybrid_motif"/>
</dbReference>
<evidence type="ECO:0000256" key="8">
    <source>
        <dbReference type="ARBA" id="ARBA00023052"/>
    </source>
</evidence>
<evidence type="ECO:0000256" key="3">
    <source>
        <dbReference type="ARBA" id="ARBA00011870"/>
    </source>
</evidence>
<evidence type="ECO:0000259" key="12">
    <source>
        <dbReference type="PROSITE" id="PS50968"/>
    </source>
</evidence>
<comment type="function">
    <text evidence="11">The pyruvate dehydrogenase complex catalyzes the overall conversion of pyruvate to acetyl-CoA and CO2.</text>
</comment>
<gene>
    <name evidence="13" type="ORF">SAMN05444486_102518</name>
</gene>